<evidence type="ECO:0000313" key="2">
    <source>
        <dbReference type="EMBL" id="CAF9914440.1"/>
    </source>
</evidence>
<dbReference type="PANTHER" id="PTHR34414:SF1">
    <property type="entry name" value="SUBTILISIN-LIKE SERINE PROTEASE"/>
    <property type="match status" value="1"/>
</dbReference>
<proteinExistence type="predicted"/>
<organism evidence="2 3">
    <name type="scientific">Heterodermia speciosa</name>
    <dbReference type="NCBI Taxonomy" id="116794"/>
    <lineage>
        <taxon>Eukaryota</taxon>
        <taxon>Fungi</taxon>
        <taxon>Dikarya</taxon>
        <taxon>Ascomycota</taxon>
        <taxon>Pezizomycotina</taxon>
        <taxon>Lecanoromycetes</taxon>
        <taxon>OSLEUM clade</taxon>
        <taxon>Lecanoromycetidae</taxon>
        <taxon>Caliciales</taxon>
        <taxon>Physciaceae</taxon>
        <taxon>Heterodermia</taxon>
    </lineage>
</organism>
<name>A0A8H3IBB5_9LECA</name>
<keyword evidence="1" id="KW-0472">Membrane</keyword>
<comment type="caution">
    <text evidence="2">The sequence shown here is derived from an EMBL/GenBank/DDBJ whole genome shotgun (WGS) entry which is preliminary data.</text>
</comment>
<keyword evidence="1" id="KW-0812">Transmembrane</keyword>
<evidence type="ECO:0000313" key="3">
    <source>
        <dbReference type="Proteomes" id="UP000664521"/>
    </source>
</evidence>
<keyword evidence="1" id="KW-1133">Transmembrane helix</keyword>
<dbReference type="InterPro" id="IPR046536">
    <property type="entry name" value="DUF6601"/>
</dbReference>
<dbReference type="OrthoDB" id="5086500at2759"/>
<reference evidence="2" key="1">
    <citation type="submission" date="2021-03" db="EMBL/GenBank/DDBJ databases">
        <authorList>
            <person name="Tagirdzhanova G."/>
        </authorList>
    </citation>
    <scope>NUCLEOTIDE SEQUENCE</scope>
</reference>
<feature type="transmembrane region" description="Helical" evidence="1">
    <location>
        <begin position="332"/>
        <end position="351"/>
    </location>
</feature>
<dbReference type="PANTHER" id="PTHR34414">
    <property type="entry name" value="HET DOMAIN-CONTAINING PROTEIN-RELATED"/>
    <property type="match status" value="1"/>
</dbReference>
<protein>
    <submittedName>
        <fullName evidence="2">Uncharacterized protein</fullName>
    </submittedName>
</protein>
<keyword evidence="3" id="KW-1185">Reference proteome</keyword>
<dbReference type="Pfam" id="PF20246">
    <property type="entry name" value="DUF6601"/>
    <property type="match status" value="1"/>
</dbReference>
<evidence type="ECO:0000256" key="1">
    <source>
        <dbReference type="SAM" id="Phobius"/>
    </source>
</evidence>
<gene>
    <name evidence="2" type="ORF">HETSPECPRED_001981</name>
</gene>
<feature type="transmembrane region" description="Helical" evidence="1">
    <location>
        <begin position="293"/>
        <end position="312"/>
    </location>
</feature>
<accession>A0A8H3IBB5</accession>
<dbReference type="EMBL" id="CAJPDS010000014">
    <property type="protein sequence ID" value="CAF9914440.1"/>
    <property type="molecule type" value="Genomic_DNA"/>
</dbReference>
<sequence length="372" mass="41848">MLLSKRFLMGRTAEGRRAPHLSVEQKTDVSVDIPPTGPRLPPFKPSESLVGDHLTTASQDASIAGSIRSSDELQSPLSWTPPAFFVQHYSNARSEICIVDGNNLPEYLQSDLEMGSMGGIVKYLWWASSSQTSLALHEYLFHACSIVLTAEHGEHEVEKQQAVFIKPLPEYLLSHSVWDSYLCKDDNLYANALGLLRSYFLLVRTRTDMAIAHEHSLVPKELTWEQWASFSRAAIPNCPLKSCNPRYLYGSLDETRLTWIWRLSPETFSRSGWSRWTTYTYASSNFIQEKTKWLLGALFYVTIVLTAMQVGLATDRLGSNATFLRASSGFTIFSILAPLVIIVSVIMIALLQESRFTFTRYKIYGGRAAALN</sequence>
<dbReference type="AlphaFoldDB" id="A0A8H3IBB5"/>
<dbReference type="Proteomes" id="UP000664521">
    <property type="component" value="Unassembled WGS sequence"/>
</dbReference>